<dbReference type="EMBL" id="BDIP01007445">
    <property type="protein sequence ID" value="GIQ91282.1"/>
    <property type="molecule type" value="Genomic_DNA"/>
</dbReference>
<evidence type="ECO:0000313" key="1">
    <source>
        <dbReference type="EMBL" id="GIQ91282.1"/>
    </source>
</evidence>
<dbReference type="AlphaFoldDB" id="A0A9K3DAI8"/>
<accession>A0A9K3DAI8</accession>
<dbReference type="Gene3D" id="2.130.10.10">
    <property type="entry name" value="YVTN repeat-like/Quinoprotein amine dehydrogenase"/>
    <property type="match status" value="1"/>
</dbReference>
<feature type="non-terminal residue" evidence="1">
    <location>
        <position position="194"/>
    </location>
</feature>
<protein>
    <submittedName>
        <fullName evidence="1">Uncharacterized protein</fullName>
    </submittedName>
</protein>
<keyword evidence="2" id="KW-1185">Reference proteome</keyword>
<name>A0A9K3DAI8_9EUKA</name>
<reference evidence="1 2" key="1">
    <citation type="journal article" date="2018" name="PLoS ONE">
        <title>The draft genome of Kipferlia bialata reveals reductive genome evolution in fornicate parasites.</title>
        <authorList>
            <person name="Tanifuji G."/>
            <person name="Takabayashi S."/>
            <person name="Kume K."/>
            <person name="Takagi M."/>
            <person name="Nakayama T."/>
            <person name="Kamikawa R."/>
            <person name="Inagaki Y."/>
            <person name="Hashimoto T."/>
        </authorList>
    </citation>
    <scope>NUCLEOTIDE SEQUENCE [LARGE SCALE GENOMIC DNA]</scope>
    <source>
        <strain evidence="1">NY0173</strain>
    </source>
</reference>
<dbReference type="InterPro" id="IPR015943">
    <property type="entry name" value="WD40/YVTN_repeat-like_dom_sf"/>
</dbReference>
<dbReference type="InterPro" id="IPR036322">
    <property type="entry name" value="WD40_repeat_dom_sf"/>
</dbReference>
<proteinExistence type="predicted"/>
<organism evidence="1 2">
    <name type="scientific">Kipferlia bialata</name>
    <dbReference type="NCBI Taxonomy" id="797122"/>
    <lineage>
        <taxon>Eukaryota</taxon>
        <taxon>Metamonada</taxon>
        <taxon>Carpediemonas-like organisms</taxon>
        <taxon>Kipferlia</taxon>
    </lineage>
</organism>
<dbReference type="SUPFAM" id="SSF50978">
    <property type="entry name" value="WD40 repeat-like"/>
    <property type="match status" value="1"/>
</dbReference>
<sequence>DGEVVATMAESRPSLCVAEDNGLLAVGVAGYSAYVRMHDLVSNRVVCTFGSYPSVTAMEFNGNRGLLAVGTGTNVTGTSVDLFDLRMGYRSAISLAAGMGDPVQLSMRLNEAVSQCEVAKGPPMAAVASLALDDMRLVAGMADHRVCLWDIRGRAQQQQEWQLQGTGTIQTALVNDSLVVGSQSTDAPLVLLSL</sequence>
<dbReference type="Proteomes" id="UP000265618">
    <property type="component" value="Unassembled WGS sequence"/>
</dbReference>
<comment type="caution">
    <text evidence="1">The sequence shown here is derived from an EMBL/GenBank/DDBJ whole genome shotgun (WGS) entry which is preliminary data.</text>
</comment>
<evidence type="ECO:0000313" key="2">
    <source>
        <dbReference type="Proteomes" id="UP000265618"/>
    </source>
</evidence>
<gene>
    <name evidence="1" type="ORF">KIPB_014461</name>
</gene>